<dbReference type="OrthoDB" id="9974365at2759"/>
<evidence type="ECO:0000313" key="5">
    <source>
        <dbReference type="Proteomes" id="UP000663829"/>
    </source>
</evidence>
<dbReference type="Pfam" id="PF01359">
    <property type="entry name" value="Transposase_1"/>
    <property type="match status" value="1"/>
</dbReference>
<proteinExistence type="predicted"/>
<name>A0A814V6N3_9BILA</name>
<dbReference type="PANTHER" id="PTHR46060">
    <property type="entry name" value="MARINER MOS1 TRANSPOSASE-LIKE PROTEIN"/>
    <property type="match status" value="1"/>
</dbReference>
<dbReference type="Proteomes" id="UP000682733">
    <property type="component" value="Unassembled WGS sequence"/>
</dbReference>
<dbReference type="GO" id="GO:0003676">
    <property type="term" value="F:nucleic acid binding"/>
    <property type="evidence" value="ECO:0007669"/>
    <property type="project" value="InterPro"/>
</dbReference>
<organism evidence="1 5">
    <name type="scientific">Didymodactylos carnosus</name>
    <dbReference type="NCBI Taxonomy" id="1234261"/>
    <lineage>
        <taxon>Eukaryota</taxon>
        <taxon>Metazoa</taxon>
        <taxon>Spiralia</taxon>
        <taxon>Gnathifera</taxon>
        <taxon>Rotifera</taxon>
        <taxon>Eurotatoria</taxon>
        <taxon>Bdelloidea</taxon>
        <taxon>Philodinida</taxon>
        <taxon>Philodinidae</taxon>
        <taxon>Didymodactylos</taxon>
    </lineage>
</organism>
<dbReference type="Proteomes" id="UP000681722">
    <property type="component" value="Unassembled WGS sequence"/>
</dbReference>
<evidence type="ECO:0000313" key="1">
    <source>
        <dbReference type="EMBL" id="CAF1184070.1"/>
    </source>
</evidence>
<keyword evidence="5" id="KW-1185">Reference proteome</keyword>
<evidence type="ECO:0000313" key="3">
    <source>
        <dbReference type="EMBL" id="CAF3948362.1"/>
    </source>
</evidence>
<comment type="caution">
    <text evidence="1">The sequence shown here is derived from an EMBL/GenBank/DDBJ whole genome shotgun (WGS) entry which is preliminary data.</text>
</comment>
<dbReference type="EMBL" id="CAJOBC010007956">
    <property type="protein sequence ID" value="CAF3948362.1"/>
    <property type="molecule type" value="Genomic_DNA"/>
</dbReference>
<dbReference type="EMBL" id="CAJNOQ010007956">
    <property type="protein sequence ID" value="CAF1184070.1"/>
    <property type="molecule type" value="Genomic_DNA"/>
</dbReference>
<sequence>MDKEHFRFYIKVCTALNIQPIVIHNELHTVFGDQAPPLRTVQRWSKWFREGREEVEDEERSGRLVTETTPKNIEQVRDLINDDPYLTVDEIEEQTGLSHGTVQRIISDHLQLRKITARYVPKHLTNSQKAERVRICQENLSKFKQGVWRLSDVVTGDESWFYHEQIGRKSSNAVWVARGGAPPTVVRRSRFAPRTLLCIFFKSTGPVLVHRVERGQTVDHEYYINNCLQPVLEEIKSQRPSQGLHMIKFHHDNGRPHVHKDVVSFLESEGVTIMPHPPNSPDLSPCDFWLFDLIKQNLGDQDNSESLHETVIKFMESLKKEEYKKTFDKWIERMELCINHQGEYFEHLL</sequence>
<evidence type="ECO:0000313" key="4">
    <source>
        <dbReference type="EMBL" id="CAF4029833.1"/>
    </source>
</evidence>
<evidence type="ECO:0000313" key="2">
    <source>
        <dbReference type="EMBL" id="CAF1221716.1"/>
    </source>
</evidence>
<evidence type="ECO:0008006" key="6">
    <source>
        <dbReference type="Google" id="ProtNLM"/>
    </source>
</evidence>
<dbReference type="Gene3D" id="3.30.420.10">
    <property type="entry name" value="Ribonuclease H-like superfamily/Ribonuclease H"/>
    <property type="match status" value="1"/>
</dbReference>
<dbReference type="InterPro" id="IPR052709">
    <property type="entry name" value="Transposase-MT_Hybrid"/>
</dbReference>
<protein>
    <recommendedName>
        <fullName evidence="6">Transposase</fullName>
    </recommendedName>
</protein>
<accession>A0A814V6N3</accession>
<dbReference type="PANTHER" id="PTHR46060:SF1">
    <property type="entry name" value="MARINER MOS1 TRANSPOSASE-LIKE PROTEIN"/>
    <property type="match status" value="1"/>
</dbReference>
<dbReference type="EMBL" id="CAJNOK010015256">
    <property type="protein sequence ID" value="CAF1221716.1"/>
    <property type="molecule type" value="Genomic_DNA"/>
</dbReference>
<dbReference type="InterPro" id="IPR036397">
    <property type="entry name" value="RNaseH_sf"/>
</dbReference>
<dbReference type="EMBL" id="CAJOBA010036797">
    <property type="protein sequence ID" value="CAF4029833.1"/>
    <property type="molecule type" value="Genomic_DNA"/>
</dbReference>
<dbReference type="Proteomes" id="UP000677228">
    <property type="component" value="Unassembled WGS sequence"/>
</dbReference>
<gene>
    <name evidence="1" type="ORF">GPM918_LOCUS22856</name>
    <name evidence="2" type="ORF">OVA965_LOCUS24949</name>
    <name evidence="3" type="ORF">SRO942_LOCUS22854</name>
    <name evidence="4" type="ORF">TMI583_LOCUS25674</name>
</gene>
<dbReference type="InterPro" id="IPR001888">
    <property type="entry name" value="Transposase_1"/>
</dbReference>
<dbReference type="AlphaFoldDB" id="A0A814V6N3"/>
<reference evidence="1" key="1">
    <citation type="submission" date="2021-02" db="EMBL/GenBank/DDBJ databases">
        <authorList>
            <person name="Nowell W R."/>
        </authorList>
    </citation>
    <scope>NUCLEOTIDE SEQUENCE</scope>
</reference>
<dbReference type="Proteomes" id="UP000663829">
    <property type="component" value="Unassembled WGS sequence"/>
</dbReference>